<organism evidence="1 2">
    <name type="scientific">Candidatus Magnetominusculus xianensis</name>
    <dbReference type="NCBI Taxonomy" id="1748249"/>
    <lineage>
        <taxon>Bacteria</taxon>
        <taxon>Pseudomonadati</taxon>
        <taxon>Nitrospirota</taxon>
        <taxon>Nitrospiria</taxon>
        <taxon>Nitrospirales</taxon>
        <taxon>Nitrospiraceae</taxon>
        <taxon>Candidatus Magnetominusculus</taxon>
    </lineage>
</organism>
<gene>
    <name evidence="1" type="ORF">ASN18_3132</name>
</gene>
<dbReference type="Proteomes" id="UP000060487">
    <property type="component" value="Unassembled WGS sequence"/>
</dbReference>
<comment type="caution">
    <text evidence="1">The sequence shown here is derived from an EMBL/GenBank/DDBJ whole genome shotgun (WGS) entry which is preliminary data.</text>
</comment>
<dbReference type="RefSeq" id="WP_085053737.1">
    <property type="nucleotide sequence ID" value="NZ_LNQR01000125.1"/>
</dbReference>
<keyword evidence="2" id="KW-1185">Reference proteome</keyword>
<dbReference type="Gene3D" id="3.30.310.70">
    <property type="entry name" value="TT1751-like domain"/>
    <property type="match status" value="1"/>
</dbReference>
<protein>
    <submittedName>
        <fullName evidence="1">Uncharacterized protein</fullName>
    </submittedName>
</protein>
<evidence type="ECO:0000313" key="2">
    <source>
        <dbReference type="Proteomes" id="UP000060487"/>
    </source>
</evidence>
<dbReference type="InterPro" id="IPR035923">
    <property type="entry name" value="TT1751-like_sf"/>
</dbReference>
<proteinExistence type="predicted"/>
<sequence>MKDIVRSYILILLMAVVFVPVELFAETQEDEAAFKDNQRIYVRLVEKIKESVDEVSSKSADVLKANGWEVVGAFYPSVPERCRYRTKVLVIHNEHYWQKIYRVSQYAKFVYPLKVNIYSDENGTNISITNPVALNRMISPELEAVSLETLKTLSGLFHGAVKGNNLVKEEGTLLDGNRIPGLGGGLLEENIVKIYTGKYKTEKLVDTITKFIQYSLKRSAKGYYPVYSLDMRDKGLVFLGISKKDLEKTAFTITGEKRVTAKNSCPGIDHAHAFPLEVVIDSTAKNVKEEMLRVMFKMKTYFGDTGEAAFVKHYLMPGSIEDEVIYTTYPDLYQQ</sequence>
<accession>A0ABR5SFE9</accession>
<reference evidence="1 2" key="1">
    <citation type="submission" date="2015-11" db="EMBL/GenBank/DDBJ databases">
        <authorList>
            <person name="Lin W."/>
        </authorList>
    </citation>
    <scope>NUCLEOTIDE SEQUENCE [LARGE SCALE GENOMIC DNA]</scope>
    <source>
        <strain evidence="1 2">HCH-1</strain>
    </source>
</reference>
<dbReference type="SUPFAM" id="SSF103247">
    <property type="entry name" value="TT1751-like"/>
    <property type="match status" value="1"/>
</dbReference>
<dbReference type="EMBL" id="LNQR01000125">
    <property type="protein sequence ID" value="KWT76393.1"/>
    <property type="molecule type" value="Genomic_DNA"/>
</dbReference>
<evidence type="ECO:0000313" key="1">
    <source>
        <dbReference type="EMBL" id="KWT76393.1"/>
    </source>
</evidence>
<name>A0ABR5SFE9_9BACT</name>